<dbReference type="RefSeq" id="WP_338606161.1">
    <property type="nucleotide sequence ID" value="NZ_AP028679.1"/>
</dbReference>
<comment type="subunit">
    <text evidence="5">DNA polymerase III contains a core (composed of alpha, epsilon and theta chains) that associates with a tau subunit. This core dimerizes to form the POLIII' complex. PolIII' associates with the gamma complex (composed of gamma, delta, delta', psi and chi chains) and with the beta chain to form the complete DNA polymerase III complex.</text>
</comment>
<keyword evidence="8" id="KW-1185">Reference proteome</keyword>
<reference evidence="8" key="1">
    <citation type="journal article" date="2023" name="Arch. Microbiol.">
        <title>Desulfoferula mesophilus gen. nov. sp. nov., a mesophilic sulfate-reducing bacterium isolated from a brackish lake sediment.</title>
        <authorList>
            <person name="Watanabe T."/>
            <person name="Yabe T."/>
            <person name="Tsuji J.M."/>
            <person name="Fukui M."/>
        </authorList>
    </citation>
    <scope>NUCLEOTIDE SEQUENCE [LARGE SCALE GENOMIC DNA]</scope>
    <source>
        <strain evidence="8">12FAK</strain>
    </source>
</reference>
<dbReference type="NCBIfam" id="TIGR00573">
    <property type="entry name" value="dnaq"/>
    <property type="match status" value="1"/>
</dbReference>
<proteinExistence type="predicted"/>
<organism evidence="7 8">
    <name type="scientific">Desulfoferula mesophila</name>
    <dbReference type="NCBI Taxonomy" id="3058419"/>
    <lineage>
        <taxon>Bacteria</taxon>
        <taxon>Pseudomonadati</taxon>
        <taxon>Thermodesulfobacteriota</taxon>
        <taxon>Desulfarculia</taxon>
        <taxon>Desulfarculales</taxon>
        <taxon>Desulfarculaceae</taxon>
        <taxon>Desulfoferula</taxon>
    </lineage>
</organism>
<evidence type="ECO:0000256" key="3">
    <source>
        <dbReference type="ARBA" id="ARBA00022839"/>
    </source>
</evidence>
<dbReference type="GO" id="GO:0003887">
    <property type="term" value="F:DNA-directed DNA polymerase activity"/>
    <property type="evidence" value="ECO:0007669"/>
    <property type="project" value="InterPro"/>
</dbReference>
<accession>A0AAU9ERM0</accession>
<keyword evidence="3" id="KW-0269">Exonuclease</keyword>
<evidence type="ECO:0000313" key="7">
    <source>
        <dbReference type="EMBL" id="BEQ14455.1"/>
    </source>
</evidence>
<dbReference type="InterPro" id="IPR006054">
    <property type="entry name" value="DnaQ"/>
</dbReference>
<dbReference type="InterPro" id="IPR013520">
    <property type="entry name" value="Ribonucl_H"/>
</dbReference>
<dbReference type="AlphaFoldDB" id="A0AAU9ERM0"/>
<evidence type="ECO:0000256" key="2">
    <source>
        <dbReference type="ARBA" id="ARBA00022801"/>
    </source>
</evidence>
<dbReference type="SUPFAM" id="SSF53098">
    <property type="entry name" value="Ribonuclease H-like"/>
    <property type="match status" value="1"/>
</dbReference>
<dbReference type="Proteomes" id="UP001366166">
    <property type="component" value="Chromosome"/>
</dbReference>
<dbReference type="EMBL" id="AP028679">
    <property type="protein sequence ID" value="BEQ14455.1"/>
    <property type="molecule type" value="Genomic_DNA"/>
</dbReference>
<dbReference type="PANTHER" id="PTHR30231:SF4">
    <property type="entry name" value="PROTEIN NEN2"/>
    <property type="match status" value="1"/>
</dbReference>
<dbReference type="Gene3D" id="3.30.420.10">
    <property type="entry name" value="Ribonuclease H-like superfamily/Ribonuclease H"/>
    <property type="match status" value="1"/>
</dbReference>
<keyword evidence="2" id="KW-0378">Hydrolase</keyword>
<dbReference type="Pfam" id="PF00929">
    <property type="entry name" value="RNase_T"/>
    <property type="match status" value="1"/>
</dbReference>
<evidence type="ECO:0000259" key="6">
    <source>
        <dbReference type="SMART" id="SM00479"/>
    </source>
</evidence>
<protein>
    <recommendedName>
        <fullName evidence="6">Exonuclease domain-containing protein</fullName>
    </recommendedName>
</protein>
<dbReference type="GO" id="GO:0003677">
    <property type="term" value="F:DNA binding"/>
    <property type="evidence" value="ECO:0007669"/>
    <property type="project" value="InterPro"/>
</dbReference>
<dbReference type="FunFam" id="3.30.420.10:FF:000045">
    <property type="entry name" value="3'-5' exonuclease DinG"/>
    <property type="match status" value="1"/>
</dbReference>
<dbReference type="GO" id="GO:0005829">
    <property type="term" value="C:cytosol"/>
    <property type="evidence" value="ECO:0007669"/>
    <property type="project" value="TreeGrafter"/>
</dbReference>
<dbReference type="KEGG" id="dmp:FAK_15210"/>
<dbReference type="GO" id="GO:0006260">
    <property type="term" value="P:DNA replication"/>
    <property type="evidence" value="ECO:0007669"/>
    <property type="project" value="InterPro"/>
</dbReference>
<evidence type="ECO:0000256" key="1">
    <source>
        <dbReference type="ARBA" id="ARBA00022722"/>
    </source>
</evidence>
<dbReference type="PANTHER" id="PTHR30231">
    <property type="entry name" value="DNA POLYMERASE III SUBUNIT EPSILON"/>
    <property type="match status" value="1"/>
</dbReference>
<dbReference type="InterPro" id="IPR012337">
    <property type="entry name" value="RNaseH-like_sf"/>
</dbReference>
<name>A0AAU9ERM0_9BACT</name>
<gene>
    <name evidence="7" type="ORF">FAK_15210</name>
</gene>
<keyword evidence="1" id="KW-0540">Nuclease</keyword>
<feature type="domain" description="Exonuclease" evidence="6">
    <location>
        <begin position="46"/>
        <end position="223"/>
    </location>
</feature>
<sequence length="239" mass="26201">MSLVKAKLANLLARRRFGGRGLHPHALANLEALEGLDPALPIDACRFVVLDLETTGLDPEKDRVVSVGAVRLVEGRVRLGESFRELVNPGRDIPAVAVKVHGITPDKIAGARHGAQVFEDFLGFLGRDILVAHYANFDLHFINRVMLGRYGFSLQNLVLDTVLMCQAVVLASDPYGINRHQKACRLEALAKRFGIAAPERHTALGDALITAMIFQRMLARLEAVGGTRLKDLMRVAQVK</sequence>
<dbReference type="CDD" id="cd06127">
    <property type="entry name" value="DEDDh"/>
    <property type="match status" value="1"/>
</dbReference>
<dbReference type="InterPro" id="IPR036397">
    <property type="entry name" value="RNaseH_sf"/>
</dbReference>
<comment type="function">
    <text evidence="4">DNA polymerase III is a complex, multichain enzyme responsible for most of the replicative synthesis in bacteria. The epsilon subunit contain the editing function and is a proofreading 3'-5' exonuclease.</text>
</comment>
<evidence type="ECO:0000313" key="8">
    <source>
        <dbReference type="Proteomes" id="UP001366166"/>
    </source>
</evidence>
<dbReference type="SMART" id="SM00479">
    <property type="entry name" value="EXOIII"/>
    <property type="match status" value="1"/>
</dbReference>
<evidence type="ECO:0000256" key="5">
    <source>
        <dbReference type="ARBA" id="ARBA00026073"/>
    </source>
</evidence>
<evidence type="ECO:0000256" key="4">
    <source>
        <dbReference type="ARBA" id="ARBA00025483"/>
    </source>
</evidence>
<dbReference type="GO" id="GO:0008408">
    <property type="term" value="F:3'-5' exonuclease activity"/>
    <property type="evidence" value="ECO:0007669"/>
    <property type="project" value="TreeGrafter"/>
</dbReference>